<reference evidence="2 3" key="1">
    <citation type="submission" date="2024-04" db="EMBL/GenBank/DDBJ databases">
        <title>Tritrichomonas musculus Genome.</title>
        <authorList>
            <person name="Alves-Ferreira E."/>
            <person name="Grigg M."/>
            <person name="Lorenzi H."/>
            <person name="Galac M."/>
        </authorList>
    </citation>
    <scope>NUCLEOTIDE SEQUENCE [LARGE SCALE GENOMIC DNA]</scope>
    <source>
        <strain evidence="2 3">EAF2021</strain>
    </source>
</reference>
<keyword evidence="3" id="KW-1185">Reference proteome</keyword>
<gene>
    <name evidence="2" type="ORF">M9Y10_045885</name>
</gene>
<name>A0ABR2JWH8_9EUKA</name>
<proteinExistence type="predicted"/>
<keyword evidence="1" id="KW-0175">Coiled coil</keyword>
<sequence length="253" mass="29337">MYLNDSKENPILSAAMKALQDRIHELESANDAFRREITLSRLKLNDKTYQNIENEGNTLSNVNNTVQMVSSTAETLRELRQIKRENRLLHEEAEQLEEELGSLLRENNVLSLRNKKMNDQILDGQELQSEYESFILHILSPPPIKKNVKLDVVFVKNASTKKTHSMPAKLQMQINKLRSLPSDFSFQRIETKKDIIQALLETKEMIDELNYEIDDIEINCKTDAALKRAQKNLQAKYNYVAALTQEANRFKIF</sequence>
<organism evidence="2 3">
    <name type="scientific">Tritrichomonas musculus</name>
    <dbReference type="NCBI Taxonomy" id="1915356"/>
    <lineage>
        <taxon>Eukaryota</taxon>
        <taxon>Metamonada</taxon>
        <taxon>Parabasalia</taxon>
        <taxon>Tritrichomonadida</taxon>
        <taxon>Tritrichomonadidae</taxon>
        <taxon>Tritrichomonas</taxon>
    </lineage>
</organism>
<comment type="caution">
    <text evidence="2">The sequence shown here is derived from an EMBL/GenBank/DDBJ whole genome shotgun (WGS) entry which is preliminary data.</text>
</comment>
<accession>A0ABR2JWH8</accession>
<feature type="coiled-coil region" evidence="1">
    <location>
        <begin position="199"/>
        <end position="246"/>
    </location>
</feature>
<protein>
    <submittedName>
        <fullName evidence="2">Uncharacterized protein</fullName>
    </submittedName>
</protein>
<evidence type="ECO:0000256" key="1">
    <source>
        <dbReference type="SAM" id="Coils"/>
    </source>
</evidence>
<evidence type="ECO:0000313" key="3">
    <source>
        <dbReference type="Proteomes" id="UP001470230"/>
    </source>
</evidence>
<dbReference type="Proteomes" id="UP001470230">
    <property type="component" value="Unassembled WGS sequence"/>
</dbReference>
<evidence type="ECO:0000313" key="2">
    <source>
        <dbReference type="EMBL" id="KAK8883234.1"/>
    </source>
</evidence>
<feature type="coiled-coil region" evidence="1">
    <location>
        <begin position="79"/>
        <end position="113"/>
    </location>
</feature>
<dbReference type="EMBL" id="JAPFFF010000009">
    <property type="protein sequence ID" value="KAK8883234.1"/>
    <property type="molecule type" value="Genomic_DNA"/>
</dbReference>